<dbReference type="InterPro" id="IPR043136">
    <property type="entry name" value="B30.2/SPRY_sf"/>
</dbReference>
<keyword evidence="1" id="KW-0472">Membrane</keyword>
<name>A0ABR3AW40_PHYBL</name>
<accession>A0ABR3AW40</accession>
<evidence type="ECO:0000259" key="2">
    <source>
        <dbReference type="PROSITE" id="PS50188"/>
    </source>
</evidence>
<dbReference type="SMART" id="SM00449">
    <property type="entry name" value="SPRY"/>
    <property type="match status" value="1"/>
</dbReference>
<comment type="caution">
    <text evidence="3">The sequence shown here is derived from an EMBL/GenBank/DDBJ whole genome shotgun (WGS) entry which is preliminary data.</text>
</comment>
<keyword evidence="4" id="KW-1185">Reference proteome</keyword>
<feature type="transmembrane region" description="Helical" evidence="1">
    <location>
        <begin position="12"/>
        <end position="34"/>
    </location>
</feature>
<dbReference type="Gene3D" id="2.60.120.920">
    <property type="match status" value="1"/>
</dbReference>
<gene>
    <name evidence="3" type="ORF">J3Q64DRAFT_1757322</name>
</gene>
<dbReference type="InterPro" id="IPR013320">
    <property type="entry name" value="ConA-like_dom_sf"/>
</dbReference>
<sequence length="324" mass="36177">MPNQECEFELPWIIYPIIFCVCLLGVLCFIRMHIPLPFFLRHFQDLDRWPLDEEEYQQINQPRYNSIHDYYQPTGYMSKGMSPLQLVSILHRGVYAYEFKQEPDSGHAVNNRTQLSFFSGESSLQTNIGLPTNQAVCYWEATLTKVSPTTFVSVGIATKPYAGWRSPVTINQCGNTGRFETNPHSYVYSPMGGSMYGSEFMHGDVIGIGYSASHGRVFFTFNGTLLDVVCDGIQWDMFPTIDVRGTAEISVNLGQSVYRYPKANTLPWGLAGASASVTSVFSEPPPPYGTQKESVLLAFGPNSQPRDGSVNMDSLNQVVIQPAS</sequence>
<reference evidence="3 4" key="1">
    <citation type="submission" date="2024-04" db="EMBL/GenBank/DDBJ databases">
        <title>Symmetric and asymmetric DNA N6-adenine methylation regulates different biological responses in Mucorales.</title>
        <authorList>
            <consortium name="Lawrence Berkeley National Laboratory"/>
            <person name="Lax C."/>
            <person name="Mondo S.J."/>
            <person name="Osorio-Concepcion M."/>
            <person name="Muszewska A."/>
            <person name="Corrochano-Luque M."/>
            <person name="Gutierrez G."/>
            <person name="Riley R."/>
            <person name="Lipzen A."/>
            <person name="Guo J."/>
            <person name="Hundley H."/>
            <person name="Amirebrahimi M."/>
            <person name="Ng V."/>
            <person name="Lorenzo-Gutierrez D."/>
            <person name="Binder U."/>
            <person name="Yang J."/>
            <person name="Song Y."/>
            <person name="Canovas D."/>
            <person name="Navarro E."/>
            <person name="Freitag M."/>
            <person name="Gabaldon T."/>
            <person name="Grigoriev I.V."/>
            <person name="Corrochano L.M."/>
            <person name="Nicolas F.E."/>
            <person name="Garre V."/>
        </authorList>
    </citation>
    <scope>NUCLEOTIDE SEQUENCE [LARGE SCALE GENOMIC DNA]</scope>
    <source>
        <strain evidence="3 4">L51</strain>
    </source>
</reference>
<evidence type="ECO:0000313" key="3">
    <source>
        <dbReference type="EMBL" id="KAL0081250.1"/>
    </source>
</evidence>
<feature type="domain" description="B30.2/SPRY" evidence="2">
    <location>
        <begin position="54"/>
        <end position="258"/>
    </location>
</feature>
<evidence type="ECO:0000256" key="1">
    <source>
        <dbReference type="SAM" id="Phobius"/>
    </source>
</evidence>
<dbReference type="SUPFAM" id="SSF49899">
    <property type="entry name" value="Concanavalin A-like lectins/glucanases"/>
    <property type="match status" value="1"/>
</dbReference>
<dbReference type="PROSITE" id="PS50188">
    <property type="entry name" value="B302_SPRY"/>
    <property type="match status" value="1"/>
</dbReference>
<evidence type="ECO:0000313" key="4">
    <source>
        <dbReference type="Proteomes" id="UP001448207"/>
    </source>
</evidence>
<organism evidence="3 4">
    <name type="scientific">Phycomyces blakesleeanus</name>
    <dbReference type="NCBI Taxonomy" id="4837"/>
    <lineage>
        <taxon>Eukaryota</taxon>
        <taxon>Fungi</taxon>
        <taxon>Fungi incertae sedis</taxon>
        <taxon>Mucoromycota</taxon>
        <taxon>Mucoromycotina</taxon>
        <taxon>Mucoromycetes</taxon>
        <taxon>Mucorales</taxon>
        <taxon>Phycomycetaceae</taxon>
        <taxon>Phycomyces</taxon>
    </lineage>
</organism>
<keyword evidence="1" id="KW-0812">Transmembrane</keyword>
<dbReference type="InterPro" id="IPR001870">
    <property type="entry name" value="B30.2/SPRY"/>
</dbReference>
<keyword evidence="1" id="KW-1133">Transmembrane helix</keyword>
<proteinExistence type="predicted"/>
<dbReference type="Proteomes" id="UP001448207">
    <property type="component" value="Unassembled WGS sequence"/>
</dbReference>
<dbReference type="Pfam" id="PF00622">
    <property type="entry name" value="SPRY"/>
    <property type="match status" value="1"/>
</dbReference>
<protein>
    <recommendedName>
        <fullName evidence="2">B30.2/SPRY domain-containing protein</fullName>
    </recommendedName>
</protein>
<dbReference type="EMBL" id="JBCLYO010000018">
    <property type="protein sequence ID" value="KAL0081250.1"/>
    <property type="molecule type" value="Genomic_DNA"/>
</dbReference>
<dbReference type="InterPro" id="IPR003877">
    <property type="entry name" value="SPRY_dom"/>
</dbReference>